<dbReference type="Proteomes" id="UP000784294">
    <property type="component" value="Unassembled WGS sequence"/>
</dbReference>
<comment type="caution">
    <text evidence="1">The sequence shown here is derived from an EMBL/GenBank/DDBJ whole genome shotgun (WGS) entry which is preliminary data.</text>
</comment>
<gene>
    <name evidence="1" type="ORF">PXEA_LOCUS7346</name>
</gene>
<protein>
    <submittedName>
        <fullName evidence="1">Uncharacterized protein</fullName>
    </submittedName>
</protein>
<dbReference type="OrthoDB" id="25503at2759"/>
<dbReference type="InterPro" id="IPR043136">
    <property type="entry name" value="B30.2/SPRY_sf"/>
</dbReference>
<proteinExistence type="predicted"/>
<sequence>MAICEDLDKKMEDFDYAMSKIYRGLYTSGDTQPLPKCWNLKDRSRYLKVTHPALVVAYRSNYSSDEMASVRSDSPIPLNTGIYYFEVTLLNKGVTGYAVLITH</sequence>
<reference evidence="1" key="1">
    <citation type="submission" date="2018-11" db="EMBL/GenBank/DDBJ databases">
        <authorList>
            <consortium name="Pathogen Informatics"/>
        </authorList>
    </citation>
    <scope>NUCLEOTIDE SEQUENCE</scope>
</reference>
<keyword evidence="2" id="KW-1185">Reference proteome</keyword>
<evidence type="ECO:0000313" key="2">
    <source>
        <dbReference type="Proteomes" id="UP000784294"/>
    </source>
</evidence>
<name>A0A3S5B5N9_9PLAT</name>
<dbReference type="EMBL" id="CAAALY010019354">
    <property type="protein sequence ID" value="VEL13906.1"/>
    <property type="molecule type" value="Genomic_DNA"/>
</dbReference>
<accession>A0A3S5B5N9</accession>
<evidence type="ECO:0000313" key="1">
    <source>
        <dbReference type="EMBL" id="VEL13906.1"/>
    </source>
</evidence>
<dbReference type="AlphaFoldDB" id="A0A3S5B5N9"/>
<organism evidence="1 2">
    <name type="scientific">Protopolystoma xenopodis</name>
    <dbReference type="NCBI Taxonomy" id="117903"/>
    <lineage>
        <taxon>Eukaryota</taxon>
        <taxon>Metazoa</taxon>
        <taxon>Spiralia</taxon>
        <taxon>Lophotrochozoa</taxon>
        <taxon>Platyhelminthes</taxon>
        <taxon>Monogenea</taxon>
        <taxon>Polyopisthocotylea</taxon>
        <taxon>Polystomatidea</taxon>
        <taxon>Polystomatidae</taxon>
        <taxon>Protopolystoma</taxon>
    </lineage>
</organism>
<dbReference type="Gene3D" id="2.60.120.920">
    <property type="match status" value="1"/>
</dbReference>